<organism evidence="4 5">
    <name type="scientific">Undibacterium oligocarboniphilum</name>
    <dbReference type="NCBI Taxonomy" id="666702"/>
    <lineage>
        <taxon>Bacteria</taxon>
        <taxon>Pseudomonadati</taxon>
        <taxon>Pseudomonadota</taxon>
        <taxon>Betaproteobacteria</taxon>
        <taxon>Burkholderiales</taxon>
        <taxon>Oxalobacteraceae</taxon>
        <taxon>Undibacterium</taxon>
    </lineage>
</organism>
<dbReference type="InterPro" id="IPR029063">
    <property type="entry name" value="SAM-dependent_MTases_sf"/>
</dbReference>
<dbReference type="RefSeq" id="WP_176804060.1">
    <property type="nucleotide sequence ID" value="NZ_JABXYJ010000006.1"/>
</dbReference>
<dbReference type="GO" id="GO:0032259">
    <property type="term" value="P:methylation"/>
    <property type="evidence" value="ECO:0007669"/>
    <property type="project" value="UniProtKB-KW"/>
</dbReference>
<protein>
    <recommendedName>
        <fullName evidence="2">Protein-L-isoaspartate O-methyltransferase</fullName>
    </recommendedName>
    <alternativeName>
        <fullName evidence="3">Protein L-isoaspartyl methyltransferase</fullName>
    </alternativeName>
</protein>
<proteinExistence type="inferred from homology"/>
<dbReference type="GO" id="GO:0005737">
    <property type="term" value="C:cytoplasm"/>
    <property type="evidence" value="ECO:0007669"/>
    <property type="project" value="TreeGrafter"/>
</dbReference>
<comment type="caution">
    <text evidence="4">The sequence shown here is derived from an EMBL/GenBank/DDBJ whole genome shotgun (WGS) entry which is preliminary data.</text>
</comment>
<dbReference type="InterPro" id="IPR000682">
    <property type="entry name" value="PCMT"/>
</dbReference>
<evidence type="ECO:0000313" key="5">
    <source>
        <dbReference type="Proteomes" id="UP000588051"/>
    </source>
</evidence>
<sequence length="216" mass="23494">MNIEKARFNMIEQQIRPWNVLDKDILDMLIVVKRENYFPEDQKSLAFFDTELPLPGGAKAMSPKLEARIVQELGLKKQESVLLIGAASGYLAALLAHMTRHVTVLETSPLLKDLAEKNLAANGVRNVNVLLADGIAGQHTGSYDVIVVAGSLESIPEQLKKQLNVNGRLLAIVGQLPVMRGVVVTRQSDAGFDSREVFDTVVPPAPGAVASSAFHF</sequence>
<dbReference type="CDD" id="cd02440">
    <property type="entry name" value="AdoMet_MTases"/>
    <property type="match status" value="1"/>
</dbReference>
<evidence type="ECO:0000256" key="3">
    <source>
        <dbReference type="ARBA" id="ARBA00030757"/>
    </source>
</evidence>
<keyword evidence="5" id="KW-1185">Reference proteome</keyword>
<dbReference type="EMBL" id="JABXYJ010000006">
    <property type="protein sequence ID" value="NVO78529.1"/>
    <property type="molecule type" value="Genomic_DNA"/>
</dbReference>
<evidence type="ECO:0000256" key="1">
    <source>
        <dbReference type="ARBA" id="ARBA00005369"/>
    </source>
</evidence>
<dbReference type="PANTHER" id="PTHR11579">
    <property type="entry name" value="PROTEIN-L-ISOASPARTATE O-METHYLTRANSFERASE"/>
    <property type="match status" value="1"/>
</dbReference>
<keyword evidence="4" id="KW-0489">Methyltransferase</keyword>
<name>A0A850QHB5_9BURK</name>
<evidence type="ECO:0000256" key="2">
    <source>
        <dbReference type="ARBA" id="ARBA00013346"/>
    </source>
</evidence>
<accession>A0A850QHB5</accession>
<evidence type="ECO:0000313" key="4">
    <source>
        <dbReference type="EMBL" id="NVO78529.1"/>
    </source>
</evidence>
<keyword evidence="4" id="KW-0808">Transferase</keyword>
<dbReference type="PANTHER" id="PTHR11579:SF18">
    <property type="entry name" value="PROTEIN-L-ISOASPARTATE O-METHYLTRANSFERASE"/>
    <property type="match status" value="1"/>
</dbReference>
<dbReference type="SUPFAM" id="SSF53335">
    <property type="entry name" value="S-adenosyl-L-methionine-dependent methyltransferases"/>
    <property type="match status" value="1"/>
</dbReference>
<dbReference type="Proteomes" id="UP000588051">
    <property type="component" value="Unassembled WGS sequence"/>
</dbReference>
<dbReference type="GO" id="GO:0004719">
    <property type="term" value="F:protein-L-isoaspartate (D-aspartate) O-methyltransferase activity"/>
    <property type="evidence" value="ECO:0007669"/>
    <property type="project" value="InterPro"/>
</dbReference>
<dbReference type="Gene3D" id="3.40.50.150">
    <property type="entry name" value="Vaccinia Virus protein VP39"/>
    <property type="match status" value="1"/>
</dbReference>
<gene>
    <name evidence="4" type="ORF">HV832_11870</name>
</gene>
<dbReference type="Pfam" id="PF01135">
    <property type="entry name" value="PCMT"/>
    <property type="match status" value="1"/>
</dbReference>
<dbReference type="AlphaFoldDB" id="A0A850QHB5"/>
<comment type="similarity">
    <text evidence="1">Belongs to the methyltransferase superfamily. L-isoaspartyl/D-aspartyl protein methyltransferase family.</text>
</comment>
<reference evidence="4 5" key="1">
    <citation type="submission" date="2020-06" db="EMBL/GenBank/DDBJ databases">
        <authorList>
            <person name="Qiu C."/>
            <person name="Liu Z."/>
        </authorList>
    </citation>
    <scope>NUCLEOTIDE SEQUENCE [LARGE SCALE GENOMIC DNA]</scope>
    <source>
        <strain evidence="4 5">EM 1</strain>
    </source>
</reference>